<keyword evidence="2" id="KW-1185">Reference proteome</keyword>
<sequence length="339" mass="38237">YTEYQCPDRNLGDGDCRGHAMTHKYSHFIRSMATQSTRSLMDLGPGCVNLERLCLGLTEFERFISTPDSTTGLMIWLENEQEYKHQFDQTVLSLLRRNLKLRVIKGVSVTGRPFLEALGNLKHLEELWFKGSFISETLEKCGAKLKVLCALGENDDRFDGICGRSWNDGVDLDVDRPQPVGTRIDCPWLEDLSFSSVGQMKLFFEMVKSPCLALRTLRVVIRKQSEVEVLERLVIKNCRTIEDLTLSCCDSLAGLDRIVATISKLRSLVIKGSIPDIPLIQAIEKHHRESLEVMESVMPSGHKWDSVRLAAGVAEALAHLKISFPRMNNRGRQSPCQTA</sequence>
<feature type="non-terminal residue" evidence="1">
    <location>
        <position position="1"/>
    </location>
</feature>
<comment type="caution">
    <text evidence="1">The sequence shown here is derived from an EMBL/GenBank/DDBJ whole genome shotgun (WGS) entry which is preliminary data.</text>
</comment>
<dbReference type="Proteomes" id="UP000723463">
    <property type="component" value="Unassembled WGS sequence"/>
</dbReference>
<evidence type="ECO:0000313" key="2">
    <source>
        <dbReference type="Proteomes" id="UP000723463"/>
    </source>
</evidence>
<dbReference type="Gene3D" id="3.80.10.10">
    <property type="entry name" value="Ribonuclease Inhibitor"/>
    <property type="match status" value="1"/>
</dbReference>
<dbReference type="InterPro" id="IPR032675">
    <property type="entry name" value="LRR_dom_sf"/>
</dbReference>
<accession>A0A9P6EWL5</accession>
<name>A0A9P6EWL5_9FUNG</name>
<dbReference type="AlphaFoldDB" id="A0A9P6EWL5"/>
<proteinExistence type="predicted"/>
<dbReference type="SUPFAM" id="SSF52047">
    <property type="entry name" value="RNI-like"/>
    <property type="match status" value="1"/>
</dbReference>
<protein>
    <submittedName>
        <fullName evidence="1">Uncharacterized protein</fullName>
    </submittedName>
</protein>
<organism evidence="1 2">
    <name type="scientific">Mortierella hygrophila</name>
    <dbReference type="NCBI Taxonomy" id="979708"/>
    <lineage>
        <taxon>Eukaryota</taxon>
        <taxon>Fungi</taxon>
        <taxon>Fungi incertae sedis</taxon>
        <taxon>Mucoromycota</taxon>
        <taxon>Mortierellomycotina</taxon>
        <taxon>Mortierellomycetes</taxon>
        <taxon>Mortierellales</taxon>
        <taxon>Mortierellaceae</taxon>
        <taxon>Mortierella</taxon>
    </lineage>
</organism>
<gene>
    <name evidence="1" type="ORF">EC957_010491</name>
</gene>
<reference evidence="1" key="1">
    <citation type="journal article" date="2020" name="Fungal Divers.">
        <title>Resolving the Mortierellaceae phylogeny through synthesis of multi-gene phylogenetics and phylogenomics.</title>
        <authorList>
            <person name="Vandepol N."/>
            <person name="Liber J."/>
            <person name="Desiro A."/>
            <person name="Na H."/>
            <person name="Kennedy M."/>
            <person name="Barry K."/>
            <person name="Grigoriev I.V."/>
            <person name="Miller A.N."/>
            <person name="O'Donnell K."/>
            <person name="Stajich J.E."/>
            <person name="Bonito G."/>
        </authorList>
    </citation>
    <scope>NUCLEOTIDE SEQUENCE</scope>
    <source>
        <strain evidence="1">NRRL 2591</strain>
    </source>
</reference>
<dbReference type="EMBL" id="JAAAXW010000659">
    <property type="protein sequence ID" value="KAF9536544.1"/>
    <property type="molecule type" value="Genomic_DNA"/>
</dbReference>
<evidence type="ECO:0000313" key="1">
    <source>
        <dbReference type="EMBL" id="KAF9536544.1"/>
    </source>
</evidence>